<organism evidence="3">
    <name type="scientific">Leptosphaeria maculans (strain JN3 / isolate v23.1.3 / race Av1-4-5-6-7-8)</name>
    <name type="common">Blackleg fungus</name>
    <name type="synonym">Phoma lingam</name>
    <dbReference type="NCBI Taxonomy" id="985895"/>
    <lineage>
        <taxon>Eukaryota</taxon>
        <taxon>Fungi</taxon>
        <taxon>Dikarya</taxon>
        <taxon>Ascomycota</taxon>
        <taxon>Pezizomycotina</taxon>
        <taxon>Dothideomycetes</taxon>
        <taxon>Pleosporomycetidae</taxon>
        <taxon>Pleosporales</taxon>
        <taxon>Pleosporineae</taxon>
        <taxon>Leptosphaeriaceae</taxon>
        <taxon>Plenodomus</taxon>
        <taxon>Plenodomus lingam/Leptosphaeria maculans species complex</taxon>
    </lineage>
</organism>
<dbReference type="eggNOG" id="ENOG502RZ1N">
    <property type="taxonomic scope" value="Eukaryota"/>
</dbReference>
<accession>E4ZI58</accession>
<reference evidence="3" key="1">
    <citation type="journal article" date="2011" name="Nat. Commun.">
        <title>Effector diversification within compartments of the Leptosphaeria maculans genome affected by Repeat-Induced Point mutations.</title>
        <authorList>
            <person name="Rouxel T."/>
            <person name="Grandaubert J."/>
            <person name="Hane J.K."/>
            <person name="Hoede C."/>
            <person name="van de Wouw A.P."/>
            <person name="Couloux A."/>
            <person name="Dominguez V."/>
            <person name="Anthouard V."/>
            <person name="Bally P."/>
            <person name="Bourras S."/>
            <person name="Cozijnsen A.J."/>
            <person name="Ciuffetti L.M."/>
            <person name="Degrave A."/>
            <person name="Dilmaghani A."/>
            <person name="Duret L."/>
            <person name="Fudal I."/>
            <person name="Goodwin S.B."/>
            <person name="Gout L."/>
            <person name="Glaser N."/>
            <person name="Linglin J."/>
            <person name="Kema G.H.J."/>
            <person name="Lapalu N."/>
            <person name="Lawrence C.B."/>
            <person name="May K."/>
            <person name="Meyer M."/>
            <person name="Ollivier B."/>
            <person name="Poulain J."/>
            <person name="Schoch C.L."/>
            <person name="Simon A."/>
            <person name="Spatafora J.W."/>
            <person name="Stachowiak A."/>
            <person name="Turgeon B.G."/>
            <person name="Tyler B.M."/>
            <person name="Vincent D."/>
            <person name="Weissenbach J."/>
            <person name="Amselem J."/>
            <person name="Quesneville H."/>
            <person name="Oliver R.P."/>
            <person name="Wincker P."/>
            <person name="Balesdent M.-H."/>
            <person name="Howlett B.J."/>
        </authorList>
    </citation>
    <scope>NUCLEOTIDE SEQUENCE [LARGE SCALE GENOMIC DNA]</scope>
    <source>
        <strain evidence="3">JN3 / isolate v23.1.3 / race Av1-4-5-6-7-8</strain>
    </source>
</reference>
<dbReference type="EMBL" id="FP929065">
    <property type="protein sequence ID" value="CBX91201.1"/>
    <property type="molecule type" value="Genomic_DNA"/>
</dbReference>
<proteinExistence type="predicted"/>
<evidence type="ECO:0000313" key="3">
    <source>
        <dbReference type="Proteomes" id="UP000002668"/>
    </source>
</evidence>
<keyword evidence="3" id="KW-1185">Reference proteome</keyword>
<dbReference type="Proteomes" id="UP000002668">
    <property type="component" value="Genome"/>
</dbReference>
<dbReference type="OrthoDB" id="5043642at2759"/>
<evidence type="ECO:0000256" key="1">
    <source>
        <dbReference type="SAM" id="MobiDB-lite"/>
    </source>
</evidence>
<sequence length="438" mass="48944">MDRLINGINIPPTWTIASALVLLILIWTTAWGKKRTNPQQPTHSPKESNISAYYTITPFQNFTLSTQQPLKLRPFKPKYHMTMALQSLPFSALLPFDNTYTERLRQRRSLLRDHRYEILACNPCAAPAVLELYAYLTRCWLPGRYPDIFRLECDGGSSNGGGGGDEQDARAGYLQNEVTGARMVLDLGFDGHGDEDANTHDPNKTTEKAKRALESLNANIDSDFFFLLPSDAVSASPQSKLKSKLQSPQSQYTLQSHLCAFPSHFSPRSKLGLSLSAIHAPVPHYADKLERSMERFFAGLEVGRCVGRVNWSVGLEGMAGLFRTGREGGIKEKEAKQKDEDEDEVEDEKQKDTVKINPTQTVLRCERQTLHRLPKTKAIVFAFKTYMYPLSELRDEGNGEILAEAIDGLATGSAPGIAAYKNKNVWGTEVKAYLRGEI</sequence>
<protein>
    <recommendedName>
        <fullName evidence="4">HRQ family protein 2</fullName>
    </recommendedName>
</protein>
<dbReference type="RefSeq" id="XP_003834566.1">
    <property type="nucleotide sequence ID" value="XM_003834518.1"/>
</dbReference>
<dbReference type="InParanoid" id="E4ZI58"/>
<dbReference type="GeneID" id="13284702"/>
<dbReference type="AlphaFoldDB" id="E4ZI58"/>
<dbReference type="HOGENOM" id="CLU_025462_2_0_1"/>
<name>E4ZI58_LEPMJ</name>
<evidence type="ECO:0000313" key="2">
    <source>
        <dbReference type="EMBL" id="CBX91201.1"/>
    </source>
</evidence>
<evidence type="ECO:0008006" key="4">
    <source>
        <dbReference type="Google" id="ProtNLM"/>
    </source>
</evidence>
<dbReference type="VEuPathDB" id="FungiDB:LEMA_P062350.1"/>
<gene>
    <name evidence="2" type="ORF">LEMA_P062350.1</name>
</gene>
<dbReference type="STRING" id="985895.E4ZI58"/>
<feature type="region of interest" description="Disordered" evidence="1">
    <location>
        <begin position="332"/>
        <end position="353"/>
    </location>
</feature>
<dbReference type="OMA" id="VKRTNWS"/>
<dbReference type="Pfam" id="PF11927">
    <property type="entry name" value="HODM_asu-like"/>
    <property type="match status" value="1"/>
</dbReference>
<dbReference type="InterPro" id="IPR021848">
    <property type="entry name" value="HODM_asu-like"/>
</dbReference>